<reference evidence="1 2" key="1">
    <citation type="journal article" date="2019" name="Int. J. Syst. Evol. Microbiol.">
        <title>The Global Catalogue of Microorganisms (GCM) 10K type strain sequencing project: providing services to taxonomists for standard genome sequencing and annotation.</title>
        <authorList>
            <consortium name="The Broad Institute Genomics Platform"/>
            <consortium name="The Broad Institute Genome Sequencing Center for Infectious Disease"/>
            <person name="Wu L."/>
            <person name="Ma J."/>
        </authorList>
    </citation>
    <scope>NUCLEOTIDE SEQUENCE [LARGE SCALE GENOMIC DNA]</scope>
    <source>
        <strain evidence="1 2">JCM 15395</strain>
    </source>
</reference>
<proteinExistence type="predicted"/>
<dbReference type="Proteomes" id="UP001500866">
    <property type="component" value="Unassembled WGS sequence"/>
</dbReference>
<dbReference type="Pfam" id="PF09932">
    <property type="entry name" value="DUF2164"/>
    <property type="match status" value="1"/>
</dbReference>
<comment type="caution">
    <text evidence="1">The sequence shown here is derived from an EMBL/GenBank/DDBJ whole genome shotgun (WGS) entry which is preliminary data.</text>
</comment>
<organism evidence="1 2">
    <name type="scientific">Virgibacillus siamensis</name>
    <dbReference type="NCBI Taxonomy" id="480071"/>
    <lineage>
        <taxon>Bacteria</taxon>
        <taxon>Bacillati</taxon>
        <taxon>Bacillota</taxon>
        <taxon>Bacilli</taxon>
        <taxon>Bacillales</taxon>
        <taxon>Bacillaceae</taxon>
        <taxon>Virgibacillus</taxon>
    </lineage>
</organism>
<protein>
    <recommendedName>
        <fullName evidence="3">DUF2164 domain-containing protein</fullName>
    </recommendedName>
</protein>
<dbReference type="RefSeq" id="WP_343809621.1">
    <property type="nucleotide sequence ID" value="NZ_BAAADS010000001.1"/>
</dbReference>
<keyword evidence="2" id="KW-1185">Reference proteome</keyword>
<dbReference type="EMBL" id="BAAADS010000001">
    <property type="protein sequence ID" value="GAA0590352.1"/>
    <property type="molecule type" value="Genomic_DNA"/>
</dbReference>
<dbReference type="InterPro" id="IPR018680">
    <property type="entry name" value="DUF2164"/>
</dbReference>
<gene>
    <name evidence="1" type="ORF">GCM10009001_02890</name>
</gene>
<evidence type="ECO:0008006" key="3">
    <source>
        <dbReference type="Google" id="ProtNLM"/>
    </source>
</evidence>
<name>A0ABN1FGV6_9BACI</name>
<evidence type="ECO:0000313" key="2">
    <source>
        <dbReference type="Proteomes" id="UP001500866"/>
    </source>
</evidence>
<evidence type="ECO:0000313" key="1">
    <source>
        <dbReference type="EMBL" id="GAA0590352.1"/>
    </source>
</evidence>
<accession>A0ABN1FGV6</accession>
<sequence length="75" mass="8711">MKSKFDIPEEKKEEMAETIRGYFETERGEDIGNLAAIMLLDFIVEEIAPAFYNLGVEDSRIYINEKLDDLYGIMK</sequence>